<dbReference type="GO" id="GO:0003743">
    <property type="term" value="F:translation initiation factor activity"/>
    <property type="evidence" value="ECO:0007669"/>
    <property type="project" value="UniProtKB-KW"/>
</dbReference>
<dbReference type="SMART" id="SM00544">
    <property type="entry name" value="MA3"/>
    <property type="match status" value="1"/>
</dbReference>
<dbReference type="InterPro" id="IPR003890">
    <property type="entry name" value="MIF4G-like_typ-3"/>
</dbReference>
<dbReference type="PROSITE" id="PS51366">
    <property type="entry name" value="MI"/>
    <property type="match status" value="1"/>
</dbReference>
<accession>A0A1X7TEU7</accession>
<organism evidence="9">
    <name type="scientific">Amphimedon queenslandica</name>
    <name type="common">Sponge</name>
    <dbReference type="NCBI Taxonomy" id="400682"/>
    <lineage>
        <taxon>Eukaryota</taxon>
        <taxon>Metazoa</taxon>
        <taxon>Porifera</taxon>
        <taxon>Demospongiae</taxon>
        <taxon>Heteroscleromorpha</taxon>
        <taxon>Haplosclerida</taxon>
        <taxon>Niphatidae</taxon>
        <taxon>Amphimedon</taxon>
    </lineage>
</organism>
<dbReference type="GO" id="GO:0003729">
    <property type="term" value="F:mRNA binding"/>
    <property type="evidence" value="ECO:0007669"/>
    <property type="project" value="TreeGrafter"/>
</dbReference>
<keyword evidence="4" id="KW-0810">Translation regulation</keyword>
<keyword evidence="3" id="KW-0597">Phosphoprotein</keyword>
<feature type="domain" description="MI" evidence="8">
    <location>
        <begin position="375"/>
        <end position="497"/>
    </location>
</feature>
<keyword evidence="2" id="KW-0396">Initiation factor</keyword>
<dbReference type="InterPro" id="IPR003307">
    <property type="entry name" value="W2_domain"/>
</dbReference>
<feature type="compositionally biased region" description="Basic and acidic residues" evidence="6">
    <location>
        <begin position="192"/>
        <end position="201"/>
    </location>
</feature>
<reference evidence="9" key="1">
    <citation type="submission" date="2017-05" db="UniProtKB">
        <authorList>
            <consortium name="EnsemblMetazoa"/>
        </authorList>
    </citation>
    <scope>IDENTIFICATION</scope>
</reference>
<dbReference type="PANTHER" id="PTHR23253">
    <property type="entry name" value="EUKARYOTIC TRANSLATION INITIATION FACTOR 4 GAMMA"/>
    <property type="match status" value="1"/>
</dbReference>
<feature type="domain" description="W2" evidence="7">
    <location>
        <begin position="575"/>
        <end position="741"/>
    </location>
</feature>
<dbReference type="STRING" id="400682.A0A1X7TEU7"/>
<sequence>IKVEIVKVDDNGDEVVKETTFRRELLTRCQKEFEKDKRDDETKEEMLKALEEAAPEEKKLKEAELKEWEDKSRKRSLGNIRFIGELFKLKMLSESIMHECIVRLLRSTSDEEALECFSRLITTTGKELDHPQAKQRMDRYFDRINEIIDKKKISSRIRFMLQDVQEMRKNDWVSRRQETLKTIDQIHQEAEMEAMQEKEMIRSLQPVSGKQYARDDKKRSKGDDYSGSRKGDKATGGRRDSTPDVSRIQALGNKREKTTPTLGPASLRPGGWKGGRSQGQTPPPPASATTDVKDKGPASKGPQRSSTSGTSKKSSTTTTAGGRGSQPQATRRSQSDEKSDTLKLVKDFLNPQPPPATQATPTHTTSKQDRLTEEVVERKTTTIIDELSENQDYKEAIECVIELESPGLMNVFVQTGINHSLEKSSTVRVSVGKLFDTLVAKDLLTTEKLTSGLQVMLECGEDLEVDIPKVWDFFAEIVAPLVSSSNLPLNNYVKLLREANIEERKLSRNVARTLKYCVDHSGSKEKVCQLWRGCGLRWTEIGVSADDVVGFLKDEGVSFLDSTPAPSAADSSGSELHSPDNPPYLNDLSLLFGSTVHTNDDILDLIEKKVSRSESKSEQFIRTLSRATVGGSTTGEGQSTIYNDDMFAKRLPLLKKWVDQEEELQVVVLDAIQLEVNRLRHPPGLLHKIFSSLYSIEVISESAFLNWRDRGKEKAGRGVALQSSKKFFNWLEHAETESDNDVGS</sequence>
<keyword evidence="5" id="KW-0648">Protein biosynthesis</keyword>
<dbReference type="Pfam" id="PF02854">
    <property type="entry name" value="MIF4G"/>
    <property type="match status" value="1"/>
</dbReference>
<evidence type="ECO:0000256" key="6">
    <source>
        <dbReference type="SAM" id="MobiDB-lite"/>
    </source>
</evidence>
<dbReference type="InParanoid" id="A0A1X7TEU7"/>
<evidence type="ECO:0000313" key="9">
    <source>
        <dbReference type="EnsemblMetazoa" id="Aqu2.1.13166_001"/>
    </source>
</evidence>
<dbReference type="SMART" id="SM00543">
    <property type="entry name" value="MIF4G"/>
    <property type="match status" value="1"/>
</dbReference>
<dbReference type="AlphaFoldDB" id="A0A1X7TEU7"/>
<dbReference type="PANTHER" id="PTHR23253:SF78">
    <property type="entry name" value="EUKARYOTIC TRANSLATION INITIATION FACTOR 4G1, ISOFORM B-RELATED"/>
    <property type="match status" value="1"/>
</dbReference>
<evidence type="ECO:0000259" key="8">
    <source>
        <dbReference type="PROSITE" id="PS51366"/>
    </source>
</evidence>
<dbReference type="FunFam" id="1.25.40.180:FF:000042">
    <property type="entry name" value="Eukaryotic translation initiation factor 4 gamma"/>
    <property type="match status" value="1"/>
</dbReference>
<dbReference type="InterPro" id="IPR016024">
    <property type="entry name" value="ARM-type_fold"/>
</dbReference>
<feature type="compositionally biased region" description="Basic and acidic residues" evidence="6">
    <location>
        <begin position="333"/>
        <end position="346"/>
    </location>
</feature>
<comment type="similarity">
    <text evidence="1">Belongs to the eukaryotic initiation factor 4G family.</text>
</comment>
<feature type="compositionally biased region" description="Basic and acidic residues" evidence="6">
    <location>
        <begin position="212"/>
        <end position="242"/>
    </location>
</feature>
<evidence type="ECO:0000256" key="3">
    <source>
        <dbReference type="ARBA" id="ARBA00022553"/>
    </source>
</evidence>
<feature type="compositionally biased region" description="Low complexity" evidence="6">
    <location>
        <begin position="304"/>
        <end position="320"/>
    </location>
</feature>
<dbReference type="eggNOG" id="KOG0401">
    <property type="taxonomic scope" value="Eukaryota"/>
</dbReference>
<evidence type="ECO:0000256" key="2">
    <source>
        <dbReference type="ARBA" id="ARBA00022540"/>
    </source>
</evidence>
<dbReference type="Pfam" id="PF02847">
    <property type="entry name" value="MA3"/>
    <property type="match status" value="1"/>
</dbReference>
<evidence type="ECO:0000259" key="7">
    <source>
        <dbReference type="PROSITE" id="PS51363"/>
    </source>
</evidence>
<feature type="region of interest" description="Disordered" evidence="6">
    <location>
        <begin position="192"/>
        <end position="374"/>
    </location>
</feature>
<evidence type="ECO:0000256" key="1">
    <source>
        <dbReference type="ARBA" id="ARBA00005775"/>
    </source>
</evidence>
<dbReference type="InterPro" id="IPR003891">
    <property type="entry name" value="Initiation_fac_eIF4g_MI"/>
</dbReference>
<proteinExistence type="inferred from homology"/>
<dbReference type="GO" id="GO:0016281">
    <property type="term" value="C:eukaryotic translation initiation factor 4F complex"/>
    <property type="evidence" value="ECO:0007669"/>
    <property type="project" value="TreeGrafter"/>
</dbReference>
<name>A0A1X7TEU7_AMPQE</name>
<dbReference type="SUPFAM" id="SSF48371">
    <property type="entry name" value="ARM repeat"/>
    <property type="match status" value="3"/>
</dbReference>
<dbReference type="EnsemblMetazoa" id="Aqu2.1.13166_001">
    <property type="protein sequence ID" value="Aqu2.1.13166_001"/>
    <property type="gene ID" value="Aqu2.1.13166"/>
</dbReference>
<dbReference type="Pfam" id="PF02020">
    <property type="entry name" value="W2"/>
    <property type="match status" value="1"/>
</dbReference>
<dbReference type="PROSITE" id="PS51363">
    <property type="entry name" value="W2"/>
    <property type="match status" value="1"/>
</dbReference>
<dbReference type="OrthoDB" id="514777at2759"/>
<dbReference type="GO" id="GO:0006417">
    <property type="term" value="P:regulation of translation"/>
    <property type="evidence" value="ECO:0007669"/>
    <property type="project" value="UniProtKB-KW"/>
</dbReference>
<dbReference type="SMART" id="SM00515">
    <property type="entry name" value="eIF5C"/>
    <property type="match status" value="1"/>
</dbReference>
<evidence type="ECO:0000256" key="4">
    <source>
        <dbReference type="ARBA" id="ARBA00022845"/>
    </source>
</evidence>
<evidence type="ECO:0000256" key="5">
    <source>
        <dbReference type="ARBA" id="ARBA00022917"/>
    </source>
</evidence>
<protein>
    <recommendedName>
        <fullName evidence="10">MI domain-containing protein</fullName>
    </recommendedName>
</protein>
<dbReference type="CDD" id="cd11559">
    <property type="entry name" value="W2_eIF4G1_like"/>
    <property type="match status" value="1"/>
</dbReference>
<dbReference type="Gene3D" id="1.25.40.180">
    <property type="match status" value="3"/>
</dbReference>
<evidence type="ECO:0008006" key="10">
    <source>
        <dbReference type="Google" id="ProtNLM"/>
    </source>
</evidence>